<dbReference type="GO" id="GO:0120147">
    <property type="term" value="F:formylglycine-generating oxidase activity"/>
    <property type="evidence" value="ECO:0007669"/>
    <property type="project" value="TreeGrafter"/>
</dbReference>
<dbReference type="InterPro" id="IPR051043">
    <property type="entry name" value="Sulfatase_Mod_Factor_Kinase"/>
</dbReference>
<dbReference type="EMBL" id="QJPH01000541">
    <property type="protein sequence ID" value="PZN70834.1"/>
    <property type="molecule type" value="Genomic_DNA"/>
</dbReference>
<dbReference type="AlphaFoldDB" id="A0A2W4SAM1"/>
<feature type="domain" description="Sulfatase-modifying factor enzyme-like" evidence="2">
    <location>
        <begin position="674"/>
        <end position="794"/>
    </location>
</feature>
<dbReference type="SUPFAM" id="SSF56436">
    <property type="entry name" value="C-type lectin-like"/>
    <property type="match status" value="1"/>
</dbReference>
<dbReference type="SUPFAM" id="SSF52540">
    <property type="entry name" value="P-loop containing nucleoside triphosphate hydrolases"/>
    <property type="match status" value="1"/>
</dbReference>
<reference evidence="3 4" key="1">
    <citation type="journal article" date="2018" name="Aquat. Microb. Ecol.">
        <title>Gammaproteobacterial methanotrophs dominate.</title>
        <authorList>
            <person name="Rissanen A.J."/>
            <person name="Saarenheimo J."/>
            <person name="Tiirola M."/>
            <person name="Peura S."/>
            <person name="Aalto S.L."/>
            <person name="Karvinen A."/>
            <person name="Nykanen H."/>
        </authorList>
    </citation>
    <scope>NUCLEOTIDE SEQUENCE [LARGE SCALE GENOMIC DNA]</scope>
    <source>
        <strain evidence="3">AMbin10</strain>
    </source>
</reference>
<gene>
    <name evidence="3" type="ORF">DM484_27680</name>
</gene>
<accession>A0A2W4SAM1</accession>
<feature type="region of interest" description="Disordered" evidence="1">
    <location>
        <begin position="19"/>
        <end position="43"/>
    </location>
</feature>
<feature type="region of interest" description="Disordered" evidence="1">
    <location>
        <begin position="845"/>
        <end position="878"/>
    </location>
</feature>
<dbReference type="Pfam" id="PF03781">
    <property type="entry name" value="FGE-sulfatase"/>
    <property type="match status" value="1"/>
</dbReference>
<dbReference type="PANTHER" id="PTHR23150:SF19">
    <property type="entry name" value="FORMYLGLYCINE-GENERATING ENZYME"/>
    <property type="match status" value="1"/>
</dbReference>
<dbReference type="Gene3D" id="3.40.50.300">
    <property type="entry name" value="P-loop containing nucleotide triphosphate hydrolases"/>
    <property type="match status" value="1"/>
</dbReference>
<evidence type="ECO:0000313" key="3">
    <source>
        <dbReference type="EMBL" id="PZN70834.1"/>
    </source>
</evidence>
<dbReference type="Proteomes" id="UP000249396">
    <property type="component" value="Unassembled WGS sequence"/>
</dbReference>
<sequence>MSVVVAGFLSTFRRWLKPGQTSQAKPDATTANQTNQANNLGTGAIAQSGGNAASNHAVVVDGNFNGNITIEHHESAADQSQSLRACYLRRVLADYGELKLDAVGREAAGQGGKASLSLKAVYTALLTRTPRRVDADHLTAPRLAEPDEPPLSALEQLDRQKRLVLLGEPGSGKSTFVNFVALCHAGEGLNDADINLRYLTQALPDKEGKDTDKPQAWSQGALLPLRVILRDFAARGLPKPGQPAHGPQLWAFVEAELKACDLAEFAPHLKQELRDKGGLILLDGLDEVPEAEARRGQVKLAIEEFCKTYSLCRVLLTSRTYAYQQQGWQISGFTQAELLPLGEGQIKRFIVRWYAHMAGLQRIKPEHAEGRAVLLRQAIFSQPRLRELAERPLLLTLMASLHAWRGGDLPDRRERLYAEAVDLLLYLWEQRRLTRDQKGNIELLQPSVAEYLGSDKEQVRKLLETLAYEAHAAQAGLTGTADIAEDRLVSQLLAIADNPDAKPKRLVEYLRDRAGLLTARANGIYTFVHRTFQEYLAACHLTDDNYPDNIAELARSAPDRWREVALLAGAKAGSGTKSAVWSLADALCCLAPHEHGTVDDEWGALLAGQLLIESADLASPSPANRAKLDRIKAWLVRVTGGSGLVARERVLAGDLLASLGDPRTEVTGIDAMQFCYVPHGAFLLGSNDQDKLASSDEKPQHQCSIPYGYWLARFPVTVAQFRLFLEQTGTQPGNPDCLNGPANHPVVWVSWHEAMAFCRWLTDRWQALGWLPDDWSVSLPSEAEWEKAARGGLEIPVKPLIQSLPSLVGRQPLAVATSPGFCRHGDADLPLLPLQANDRPSRIYPWGGSEADPERMNFDGTGVGRTSALGSFPHGATP</sequence>
<evidence type="ECO:0000313" key="4">
    <source>
        <dbReference type="Proteomes" id="UP000249396"/>
    </source>
</evidence>
<dbReference type="InterPro" id="IPR042095">
    <property type="entry name" value="SUMF_sf"/>
</dbReference>
<dbReference type="Gene3D" id="3.90.1580.10">
    <property type="entry name" value="paralog of FGE (formylglycine-generating enzyme)"/>
    <property type="match status" value="1"/>
</dbReference>
<dbReference type="PANTHER" id="PTHR23150">
    <property type="entry name" value="SULFATASE MODIFYING FACTOR 1, 2"/>
    <property type="match status" value="1"/>
</dbReference>
<protein>
    <recommendedName>
        <fullName evidence="2">Sulfatase-modifying factor enzyme-like domain-containing protein</fullName>
    </recommendedName>
</protein>
<feature type="compositionally biased region" description="Low complexity" evidence="1">
    <location>
        <begin position="28"/>
        <end position="39"/>
    </location>
</feature>
<proteinExistence type="predicted"/>
<name>A0A2W4SAM1_9GAMM</name>
<comment type="caution">
    <text evidence="3">The sequence shown here is derived from an EMBL/GenBank/DDBJ whole genome shotgun (WGS) entry which is preliminary data.</text>
</comment>
<evidence type="ECO:0000259" key="2">
    <source>
        <dbReference type="Pfam" id="PF03781"/>
    </source>
</evidence>
<evidence type="ECO:0000256" key="1">
    <source>
        <dbReference type="SAM" id="MobiDB-lite"/>
    </source>
</evidence>
<dbReference type="InterPro" id="IPR016187">
    <property type="entry name" value="CTDL_fold"/>
</dbReference>
<organism evidence="3 4">
    <name type="scientific">Candidatus Methylumidiphilus alinenensis</name>
    <dbReference type="NCBI Taxonomy" id="2202197"/>
    <lineage>
        <taxon>Bacteria</taxon>
        <taxon>Pseudomonadati</taxon>
        <taxon>Pseudomonadota</taxon>
        <taxon>Gammaproteobacteria</taxon>
        <taxon>Methylococcales</taxon>
        <taxon>Candidatus Methylumidiphilus</taxon>
    </lineage>
</organism>
<dbReference type="InterPro" id="IPR005532">
    <property type="entry name" value="SUMF_dom"/>
</dbReference>
<dbReference type="InterPro" id="IPR027417">
    <property type="entry name" value="P-loop_NTPase"/>
</dbReference>